<protein>
    <submittedName>
        <fullName evidence="1">Unnamed protein product</fullName>
    </submittedName>
</protein>
<organism evidence="1 2">
    <name type="scientific">Candida boidinii</name>
    <name type="common">Yeast</name>
    <dbReference type="NCBI Taxonomy" id="5477"/>
    <lineage>
        <taxon>Eukaryota</taxon>
        <taxon>Fungi</taxon>
        <taxon>Dikarya</taxon>
        <taxon>Ascomycota</taxon>
        <taxon>Saccharomycotina</taxon>
        <taxon>Pichiomycetes</taxon>
        <taxon>Pichiales</taxon>
        <taxon>Pichiaceae</taxon>
        <taxon>Ogataea</taxon>
        <taxon>Ogataea/Candida clade</taxon>
    </lineage>
</organism>
<name>A0ACB5TV20_CANBO</name>
<accession>A0ACB5TV20</accession>
<gene>
    <name evidence="1" type="ORF">Cboi01_000391500</name>
</gene>
<keyword evidence="2" id="KW-1185">Reference proteome</keyword>
<proteinExistence type="predicted"/>
<dbReference type="Proteomes" id="UP001165101">
    <property type="component" value="Unassembled WGS sequence"/>
</dbReference>
<comment type="caution">
    <text evidence="1">The sequence shown here is derived from an EMBL/GenBank/DDBJ whole genome shotgun (WGS) entry which is preliminary data.</text>
</comment>
<evidence type="ECO:0000313" key="1">
    <source>
        <dbReference type="EMBL" id="GME95464.1"/>
    </source>
</evidence>
<sequence>MSSNEISISIEETNKIRSKLGLSLIPTKTASDSNKDKDIQKTEYNESLSISETNKIRLKLGLKPIPDNNPSNNNNNEDENYKNFISNNEKLIKNDKKLSDLQFKKYELTKSKLLNQKDNLFNNDGDDDIDDIEWINNIGKTKTKNNKKDSTTNKKKKKNDNETNDDVSIDNITIMHDLNSFKNHIGDKQEEDVVLTLKDESIFGNEENENNKDNDNFENIELSEKLKIKEILNDKINNNDNKRKLIGEDEFENWDNNNDNNDESEIVQGSFKISNGKSTNNKSGKEDEEDTKIEINKIVKRKQKGNLVLFDEDNEFEDDFKTDISNQFSKNDYKTVKFKKINKKLLKNKNKRKIINDNDDDNEIKEEKIFKKVKLSEFSNSEIDFDRDELSNFINKNRSKKITVKDSEREDEAGIVNGKDLSDDNDDGGIIIDEDEEFFGTLKVSPEDEVSIDKGIEESKDTTVATPTVSFSEMDTRKDTPKDTSKDTDKLDEKIENVIHKDSVNEDDSVGLGSMLKLLNQNKNTKNTTNNKKENKNFKIDNNYNPNIKIRYTDDKGKELDKKQAFKYLSHKFHGFKK</sequence>
<reference evidence="1" key="1">
    <citation type="submission" date="2023-04" db="EMBL/GenBank/DDBJ databases">
        <title>Candida boidinii NBRC 1967.</title>
        <authorList>
            <person name="Ichikawa N."/>
            <person name="Sato H."/>
            <person name="Tonouchi N."/>
        </authorList>
    </citation>
    <scope>NUCLEOTIDE SEQUENCE</scope>
    <source>
        <strain evidence="1">NBRC 1967</strain>
    </source>
</reference>
<dbReference type="EMBL" id="BSXV01002314">
    <property type="protein sequence ID" value="GME95464.1"/>
    <property type="molecule type" value="Genomic_DNA"/>
</dbReference>
<evidence type="ECO:0000313" key="2">
    <source>
        <dbReference type="Proteomes" id="UP001165101"/>
    </source>
</evidence>